<comment type="caution">
    <text evidence="3">The sequence shown here is derived from an EMBL/GenBank/DDBJ whole genome shotgun (WGS) entry which is preliminary data.</text>
</comment>
<organism evidence="3 4">
    <name type="scientific">Enterococcus lacertideformus</name>
    <dbReference type="NCBI Taxonomy" id="2771493"/>
    <lineage>
        <taxon>Bacteria</taxon>
        <taxon>Bacillati</taxon>
        <taxon>Bacillota</taxon>
        <taxon>Bacilli</taxon>
        <taxon>Lactobacillales</taxon>
        <taxon>Enterococcaceae</taxon>
        <taxon>Enterococcus</taxon>
    </lineage>
</organism>
<dbReference type="Gene3D" id="3.40.50.510">
    <property type="entry name" value="Phosphotransferase system, mannose-type IIA component"/>
    <property type="match status" value="1"/>
</dbReference>
<dbReference type="EMBL" id="JADAKE010000007">
    <property type="protein sequence ID" value="MBF8807416.1"/>
    <property type="molecule type" value="Genomic_DNA"/>
</dbReference>
<name>A0A931AT91_9ENTE</name>
<dbReference type="InterPro" id="IPR036662">
    <property type="entry name" value="PTS_EIIA_man-typ_sf"/>
</dbReference>
<dbReference type="InterPro" id="IPR004701">
    <property type="entry name" value="PTS_EIIA_man-typ"/>
</dbReference>
<proteinExistence type="predicted"/>
<dbReference type="SUPFAM" id="SSF53062">
    <property type="entry name" value="PTS system fructose IIA component-like"/>
    <property type="match status" value="1"/>
</dbReference>
<dbReference type="GO" id="GO:0009401">
    <property type="term" value="P:phosphoenolpyruvate-dependent sugar phosphotransferase system"/>
    <property type="evidence" value="ECO:0007669"/>
    <property type="project" value="InterPro"/>
</dbReference>
<keyword evidence="1" id="KW-0808">Transferase</keyword>
<sequence length="138" mass="15712">MNLLILASHGKLAQGMKHTLQMIIGEVDNLYAFSAFREDERSMKEQVQQLIELHRDKDIYILTDILGGSVNTEMIQLLEKYPEIHLLSGMNLPLVLLLASQSKKITEEQINSFITESQSALINCSKIIKENQIKEDDL</sequence>
<feature type="domain" description="PTS EIIA type-4" evidence="2">
    <location>
        <begin position="1"/>
        <end position="122"/>
    </location>
</feature>
<evidence type="ECO:0000259" key="2">
    <source>
        <dbReference type="PROSITE" id="PS51096"/>
    </source>
</evidence>
<dbReference type="PANTHER" id="PTHR33799:SF1">
    <property type="entry name" value="PTS SYSTEM MANNOSE-SPECIFIC EIIAB COMPONENT-RELATED"/>
    <property type="match status" value="1"/>
</dbReference>
<dbReference type="Proteomes" id="UP000637757">
    <property type="component" value="Unassembled WGS sequence"/>
</dbReference>
<keyword evidence="4" id="KW-1185">Reference proteome</keyword>
<dbReference type="GO" id="GO:0016020">
    <property type="term" value="C:membrane"/>
    <property type="evidence" value="ECO:0007669"/>
    <property type="project" value="InterPro"/>
</dbReference>
<dbReference type="GO" id="GO:0016740">
    <property type="term" value="F:transferase activity"/>
    <property type="evidence" value="ECO:0007669"/>
    <property type="project" value="UniProtKB-KW"/>
</dbReference>
<evidence type="ECO:0000256" key="1">
    <source>
        <dbReference type="ARBA" id="ARBA00022679"/>
    </source>
</evidence>
<dbReference type="InterPro" id="IPR051471">
    <property type="entry name" value="Bacterial_PTS_sugar_comp"/>
</dbReference>
<protein>
    <submittedName>
        <fullName evidence="3">PTS fructose transporter subunit IIA</fullName>
    </submittedName>
</protein>
<evidence type="ECO:0000313" key="4">
    <source>
        <dbReference type="Proteomes" id="UP000637757"/>
    </source>
</evidence>
<gene>
    <name evidence="3" type="ORF">IC227_02140</name>
</gene>
<reference evidence="3" key="1">
    <citation type="submission" date="2020-09" db="EMBL/GenBank/DDBJ databases">
        <title>Genomic insights into the novelty and pathogenicity of a unique biofilm-forming Enterococcus sp. bacteria (Enterococcus lacertideformus) identified in reptiles.</title>
        <authorList>
            <person name="Agius J.E."/>
            <person name="Phalen D.N."/>
            <person name="Rose K."/>
            <person name="Eden J.-S."/>
        </authorList>
    </citation>
    <scope>NUCLEOTIDE SEQUENCE</scope>
    <source>
        <strain evidence="3">PHRS 0518</strain>
    </source>
</reference>
<dbReference type="PROSITE" id="PS51096">
    <property type="entry name" value="PTS_EIIA_TYPE_4"/>
    <property type="match status" value="1"/>
</dbReference>
<dbReference type="AlphaFoldDB" id="A0A931AT91"/>
<dbReference type="Pfam" id="PF03610">
    <property type="entry name" value="EIIA-man"/>
    <property type="match status" value="1"/>
</dbReference>
<evidence type="ECO:0000313" key="3">
    <source>
        <dbReference type="EMBL" id="MBF8807416.1"/>
    </source>
</evidence>
<dbReference type="PANTHER" id="PTHR33799">
    <property type="entry name" value="PTS PERMEASE-RELATED-RELATED"/>
    <property type="match status" value="1"/>
</dbReference>
<accession>A0A931AT91</accession>